<reference evidence="2" key="1">
    <citation type="journal article" date="2014" name="Int. J. Syst. Evol. Microbiol.">
        <title>Complete genome sequence of Corynebacterium casei LMG S-19264T (=DSM 44701T), isolated from a smear-ripened cheese.</title>
        <authorList>
            <consortium name="US DOE Joint Genome Institute (JGI-PGF)"/>
            <person name="Walter F."/>
            <person name="Albersmeier A."/>
            <person name="Kalinowski J."/>
            <person name="Ruckert C."/>
        </authorList>
    </citation>
    <scope>NUCLEOTIDE SEQUENCE</scope>
    <source>
        <strain evidence="2">JCM 5069</strain>
    </source>
</reference>
<comment type="caution">
    <text evidence="2">The sequence shown here is derived from an EMBL/GenBank/DDBJ whole genome shotgun (WGS) entry which is preliminary data.</text>
</comment>
<dbReference type="Proteomes" id="UP000603708">
    <property type="component" value="Unassembled WGS sequence"/>
</dbReference>
<evidence type="ECO:0000313" key="2">
    <source>
        <dbReference type="EMBL" id="GHH88784.1"/>
    </source>
</evidence>
<organism evidence="2 3">
    <name type="scientific">Streptomyces sulfonofaciens</name>
    <dbReference type="NCBI Taxonomy" id="68272"/>
    <lineage>
        <taxon>Bacteria</taxon>
        <taxon>Bacillati</taxon>
        <taxon>Actinomycetota</taxon>
        <taxon>Actinomycetes</taxon>
        <taxon>Kitasatosporales</taxon>
        <taxon>Streptomycetaceae</taxon>
        <taxon>Streptomyces</taxon>
    </lineage>
</organism>
<dbReference type="AlphaFoldDB" id="A0A919GR26"/>
<reference evidence="2" key="2">
    <citation type="submission" date="2020-09" db="EMBL/GenBank/DDBJ databases">
        <authorList>
            <person name="Sun Q."/>
            <person name="Ohkuma M."/>
        </authorList>
    </citation>
    <scope>NUCLEOTIDE SEQUENCE</scope>
    <source>
        <strain evidence="2">JCM 5069</strain>
    </source>
</reference>
<protein>
    <submittedName>
        <fullName evidence="2">Uncharacterized protein</fullName>
    </submittedName>
</protein>
<evidence type="ECO:0000256" key="1">
    <source>
        <dbReference type="SAM" id="MobiDB-lite"/>
    </source>
</evidence>
<accession>A0A919GR26</accession>
<gene>
    <name evidence="2" type="ORF">GCM10018793_69770</name>
</gene>
<sequence>MHQSVAPSRVYGWRVGKGKPLAGERIADGEPGVPDAAGPERPERGAARGEPCHREGPAHHRSPHANPRPYPRPTGAPGRQDDTGSLKGVTAVDHFQVSVTGRATRIRTHFLTATV</sequence>
<evidence type="ECO:0000313" key="3">
    <source>
        <dbReference type="Proteomes" id="UP000603708"/>
    </source>
</evidence>
<feature type="compositionally biased region" description="Basic and acidic residues" evidence="1">
    <location>
        <begin position="38"/>
        <end position="58"/>
    </location>
</feature>
<name>A0A919GR26_9ACTN</name>
<feature type="region of interest" description="Disordered" evidence="1">
    <location>
        <begin position="1"/>
        <end position="88"/>
    </location>
</feature>
<dbReference type="EMBL" id="BNCD01000043">
    <property type="protein sequence ID" value="GHH88784.1"/>
    <property type="molecule type" value="Genomic_DNA"/>
</dbReference>
<keyword evidence="3" id="KW-1185">Reference proteome</keyword>
<proteinExistence type="predicted"/>